<accession>A0A1L9VCL2</accession>
<dbReference type="VEuPathDB" id="FungiDB:ASPGLDRAFT_50222"/>
<evidence type="ECO:0008006" key="4">
    <source>
        <dbReference type="Google" id="ProtNLM"/>
    </source>
</evidence>
<dbReference type="OrthoDB" id="10333613at2759"/>
<gene>
    <name evidence="2" type="ORF">ASPGLDRAFT_50222</name>
</gene>
<keyword evidence="1" id="KW-0812">Transmembrane</keyword>
<protein>
    <recommendedName>
        <fullName evidence="4">HIG1 domain-containing protein</fullName>
    </recommendedName>
</protein>
<evidence type="ECO:0000313" key="3">
    <source>
        <dbReference type="Proteomes" id="UP000184300"/>
    </source>
</evidence>
<dbReference type="Proteomes" id="UP000184300">
    <property type="component" value="Unassembled WGS sequence"/>
</dbReference>
<sequence>MVIAQTTQGISSTGRWVIQNRNKWSAPLDKAKRKTALLRRSLIAHQPVWFAGGGAAYTTVGAVYLTLRYLRRIR</sequence>
<evidence type="ECO:0000256" key="1">
    <source>
        <dbReference type="SAM" id="Phobius"/>
    </source>
</evidence>
<proteinExistence type="predicted"/>
<evidence type="ECO:0000313" key="2">
    <source>
        <dbReference type="EMBL" id="OJJ81677.1"/>
    </source>
</evidence>
<keyword evidence="1" id="KW-0472">Membrane</keyword>
<name>A0A1L9VCL2_ASPGL</name>
<keyword evidence="1" id="KW-1133">Transmembrane helix</keyword>
<dbReference type="AlphaFoldDB" id="A0A1L9VCL2"/>
<keyword evidence="3" id="KW-1185">Reference proteome</keyword>
<reference evidence="3" key="1">
    <citation type="journal article" date="2017" name="Genome Biol.">
        <title>Comparative genomics reveals high biological diversity and specific adaptations in the industrially and medically important fungal genus Aspergillus.</title>
        <authorList>
            <person name="de Vries R.P."/>
            <person name="Riley R."/>
            <person name="Wiebenga A."/>
            <person name="Aguilar-Osorio G."/>
            <person name="Amillis S."/>
            <person name="Uchima C.A."/>
            <person name="Anderluh G."/>
            <person name="Asadollahi M."/>
            <person name="Askin M."/>
            <person name="Barry K."/>
            <person name="Battaglia E."/>
            <person name="Bayram O."/>
            <person name="Benocci T."/>
            <person name="Braus-Stromeyer S.A."/>
            <person name="Caldana C."/>
            <person name="Canovas D."/>
            <person name="Cerqueira G.C."/>
            <person name="Chen F."/>
            <person name="Chen W."/>
            <person name="Choi C."/>
            <person name="Clum A."/>
            <person name="Dos Santos R.A."/>
            <person name="Damasio A.R."/>
            <person name="Diallinas G."/>
            <person name="Emri T."/>
            <person name="Fekete E."/>
            <person name="Flipphi M."/>
            <person name="Freyberg S."/>
            <person name="Gallo A."/>
            <person name="Gournas C."/>
            <person name="Habgood R."/>
            <person name="Hainaut M."/>
            <person name="Harispe M.L."/>
            <person name="Henrissat B."/>
            <person name="Hilden K.S."/>
            <person name="Hope R."/>
            <person name="Hossain A."/>
            <person name="Karabika E."/>
            <person name="Karaffa L."/>
            <person name="Karanyi Z."/>
            <person name="Krasevec N."/>
            <person name="Kuo A."/>
            <person name="Kusch H."/>
            <person name="LaButti K."/>
            <person name="Lagendijk E.L."/>
            <person name="Lapidus A."/>
            <person name="Levasseur A."/>
            <person name="Lindquist E."/>
            <person name="Lipzen A."/>
            <person name="Logrieco A.F."/>
            <person name="MacCabe A."/>
            <person name="Maekelae M.R."/>
            <person name="Malavazi I."/>
            <person name="Melin P."/>
            <person name="Meyer V."/>
            <person name="Mielnichuk N."/>
            <person name="Miskei M."/>
            <person name="Molnar A.P."/>
            <person name="Mule G."/>
            <person name="Ngan C.Y."/>
            <person name="Orejas M."/>
            <person name="Orosz E."/>
            <person name="Ouedraogo J.P."/>
            <person name="Overkamp K.M."/>
            <person name="Park H.-S."/>
            <person name="Perrone G."/>
            <person name="Piumi F."/>
            <person name="Punt P.J."/>
            <person name="Ram A.F."/>
            <person name="Ramon A."/>
            <person name="Rauscher S."/>
            <person name="Record E."/>
            <person name="Riano-Pachon D.M."/>
            <person name="Robert V."/>
            <person name="Roehrig J."/>
            <person name="Ruller R."/>
            <person name="Salamov A."/>
            <person name="Salih N.S."/>
            <person name="Samson R.A."/>
            <person name="Sandor E."/>
            <person name="Sanguinetti M."/>
            <person name="Schuetze T."/>
            <person name="Sepcic K."/>
            <person name="Shelest E."/>
            <person name="Sherlock G."/>
            <person name="Sophianopoulou V."/>
            <person name="Squina F.M."/>
            <person name="Sun H."/>
            <person name="Susca A."/>
            <person name="Todd R.B."/>
            <person name="Tsang A."/>
            <person name="Unkles S.E."/>
            <person name="van de Wiele N."/>
            <person name="van Rossen-Uffink D."/>
            <person name="Oliveira J.V."/>
            <person name="Vesth T.C."/>
            <person name="Visser J."/>
            <person name="Yu J.-H."/>
            <person name="Zhou M."/>
            <person name="Andersen M.R."/>
            <person name="Archer D.B."/>
            <person name="Baker S.E."/>
            <person name="Benoit I."/>
            <person name="Brakhage A.A."/>
            <person name="Braus G.H."/>
            <person name="Fischer R."/>
            <person name="Frisvad J.C."/>
            <person name="Goldman G.H."/>
            <person name="Houbraken J."/>
            <person name="Oakley B."/>
            <person name="Pocsi I."/>
            <person name="Scazzocchio C."/>
            <person name="Seiboth B."/>
            <person name="vanKuyk P.A."/>
            <person name="Wortman J."/>
            <person name="Dyer P.S."/>
            <person name="Grigoriev I.V."/>
        </authorList>
    </citation>
    <scope>NUCLEOTIDE SEQUENCE [LARGE SCALE GENOMIC DNA]</scope>
    <source>
        <strain evidence="3">CBS 516.65</strain>
    </source>
</reference>
<dbReference type="GeneID" id="34463522"/>
<feature type="transmembrane region" description="Helical" evidence="1">
    <location>
        <begin position="48"/>
        <end position="67"/>
    </location>
</feature>
<dbReference type="RefSeq" id="XP_022398375.1">
    <property type="nucleotide sequence ID" value="XM_022547261.1"/>
</dbReference>
<organism evidence="2 3">
    <name type="scientific">Aspergillus glaucus CBS 516.65</name>
    <dbReference type="NCBI Taxonomy" id="1160497"/>
    <lineage>
        <taxon>Eukaryota</taxon>
        <taxon>Fungi</taxon>
        <taxon>Dikarya</taxon>
        <taxon>Ascomycota</taxon>
        <taxon>Pezizomycotina</taxon>
        <taxon>Eurotiomycetes</taxon>
        <taxon>Eurotiomycetidae</taxon>
        <taxon>Eurotiales</taxon>
        <taxon>Aspergillaceae</taxon>
        <taxon>Aspergillus</taxon>
        <taxon>Aspergillus subgen. Aspergillus</taxon>
    </lineage>
</organism>
<dbReference type="EMBL" id="KV878905">
    <property type="protein sequence ID" value="OJJ81677.1"/>
    <property type="molecule type" value="Genomic_DNA"/>
</dbReference>